<dbReference type="VEuPathDB" id="FungiDB:PSTT_03721"/>
<proteinExistence type="predicted"/>
<comment type="caution">
    <text evidence="1">The sequence shown here is derived from an EMBL/GenBank/DDBJ whole genome shotgun (WGS) entry which is preliminary data.</text>
</comment>
<organism evidence="1 2">
    <name type="scientific">Puccinia striiformis</name>
    <dbReference type="NCBI Taxonomy" id="27350"/>
    <lineage>
        <taxon>Eukaryota</taxon>
        <taxon>Fungi</taxon>
        <taxon>Dikarya</taxon>
        <taxon>Basidiomycota</taxon>
        <taxon>Pucciniomycotina</taxon>
        <taxon>Pucciniomycetes</taxon>
        <taxon>Pucciniales</taxon>
        <taxon>Pucciniaceae</taxon>
        <taxon>Puccinia</taxon>
    </lineage>
</organism>
<name>A0A2S4VWJ5_9BASI</name>
<gene>
    <name evidence="1" type="ORF">PSHT_07575</name>
</gene>
<dbReference type="AlphaFoldDB" id="A0A2S4VWJ5"/>
<keyword evidence="2" id="KW-1185">Reference proteome</keyword>
<reference evidence="1 2" key="1">
    <citation type="submission" date="2017-12" db="EMBL/GenBank/DDBJ databases">
        <title>Gene loss provides genomic basis for host adaptation in cereal stripe rust fungi.</title>
        <authorList>
            <person name="Xia C."/>
        </authorList>
    </citation>
    <scope>NUCLEOTIDE SEQUENCE [LARGE SCALE GENOMIC DNA]</scope>
    <source>
        <strain evidence="1 2">93TX-2</strain>
    </source>
</reference>
<protein>
    <submittedName>
        <fullName evidence="1">Uncharacterized protein</fullName>
    </submittedName>
</protein>
<dbReference type="VEuPathDB" id="FungiDB:PSHT_07575"/>
<reference evidence="2" key="2">
    <citation type="journal article" date="2018" name="BMC Genomics">
        <title>Genomic insights into host adaptation between the wheat stripe rust pathogen (Puccinia striiformis f. sp. tritici) and the barley stripe rust pathogen (Puccinia striiformis f. sp. hordei).</title>
        <authorList>
            <person name="Xia C."/>
            <person name="Wang M."/>
            <person name="Yin C."/>
            <person name="Cornejo O.E."/>
            <person name="Hulbert S.H."/>
            <person name="Chen X."/>
        </authorList>
    </citation>
    <scope>NUCLEOTIDE SEQUENCE [LARGE SCALE GENOMIC DNA]</scope>
    <source>
        <strain evidence="2">93TX-2</strain>
    </source>
</reference>
<dbReference type="Proteomes" id="UP000238274">
    <property type="component" value="Unassembled WGS sequence"/>
</dbReference>
<evidence type="ECO:0000313" key="2">
    <source>
        <dbReference type="Proteomes" id="UP000238274"/>
    </source>
</evidence>
<reference evidence="2" key="3">
    <citation type="journal article" date="2018" name="Mol. Plant Microbe Interact.">
        <title>Genome sequence resources for the wheat stripe rust pathogen (Puccinia striiformis f. sp. tritici) and the barley stripe rust pathogen (Puccinia striiformis f. sp. hordei).</title>
        <authorList>
            <person name="Xia C."/>
            <person name="Wang M."/>
            <person name="Yin C."/>
            <person name="Cornejo O.E."/>
            <person name="Hulbert S.H."/>
            <person name="Chen X."/>
        </authorList>
    </citation>
    <scope>NUCLEOTIDE SEQUENCE [LARGE SCALE GENOMIC DNA]</scope>
    <source>
        <strain evidence="2">93TX-2</strain>
    </source>
</reference>
<accession>A0A2S4VWJ5</accession>
<dbReference type="EMBL" id="PKSM01000094">
    <property type="protein sequence ID" value="POW13883.1"/>
    <property type="molecule type" value="Genomic_DNA"/>
</dbReference>
<dbReference type="PANTHER" id="PTHR33069">
    <property type="entry name" value="CHROMOSOME 7, WHOLE GENOME SHOTGUN SEQUENCE-RELATED"/>
    <property type="match status" value="1"/>
</dbReference>
<sequence>MPENAYRQRSNHLATTDSCATSAEVVLQRFKSMIKEVQSDPGVSDFMLAAIRLGIAPHENNYKKRVLKKLVSSLLPLLRQQIIKIYVSPVQINLPEDPGPMIEGIIECQSMLDHIWIQILFAIHILWPQSTAVPFYQEGDGHLAELKYYRLHGLFEILNYELSEAMLQFLECTMQTLQRLGLIDCKDRSGHNFPGGDEAFTKEGSLEIRDSALGLIDRMIKQSEGSELDLIGPDFLRMMRCSDSGTEKLTELIEQGTTYQQGVTNRITEPLGTTHTHGSIQVYKSLLLLSRMARIFVKKLSKRGMNTDQLPFFTKLCSSQMQYLSNSLSRVHMDLLNIRPNVTGEDPFGSRDHDALPRRIKRLREFLESDVVDISHHFRPLATDTDDFPTQTYFDTWFSIWSTHFDLAICNLEEAVKTLDS</sequence>
<dbReference type="PANTHER" id="PTHR33069:SF3">
    <property type="entry name" value="DYNEIN HEAVY CHAIN TAIL DOMAIN-CONTAINING PROTEIN"/>
    <property type="match status" value="1"/>
</dbReference>
<evidence type="ECO:0000313" key="1">
    <source>
        <dbReference type="EMBL" id="POW13883.1"/>
    </source>
</evidence>